<gene>
    <name evidence="1" type="ORF">EG028_17660</name>
</gene>
<dbReference type="Proteomes" id="UP000279089">
    <property type="component" value="Unassembled WGS sequence"/>
</dbReference>
<accession>A0A3N4MK48</accession>
<comment type="caution">
    <text evidence="1">The sequence shown here is derived from an EMBL/GenBank/DDBJ whole genome shotgun (WGS) entry which is preliminary data.</text>
</comment>
<keyword evidence="2" id="KW-1185">Reference proteome</keyword>
<dbReference type="EMBL" id="RMBX01000009">
    <property type="protein sequence ID" value="RPD39949.1"/>
    <property type="molecule type" value="Genomic_DNA"/>
</dbReference>
<proteinExistence type="predicted"/>
<dbReference type="AlphaFoldDB" id="A0A3N4MK48"/>
<sequence>MGVISITTRNGGGKLTVNFSSTAFLTAKPDADHLNLLNSWQMVDMQQELFNLGAPLMTTHQTRSPTQNRGSVL</sequence>
<protein>
    <submittedName>
        <fullName evidence="1">Uncharacterized protein</fullName>
    </submittedName>
</protein>
<evidence type="ECO:0000313" key="2">
    <source>
        <dbReference type="Proteomes" id="UP000279089"/>
    </source>
</evidence>
<evidence type="ECO:0000313" key="1">
    <source>
        <dbReference type="EMBL" id="RPD39949.1"/>
    </source>
</evidence>
<reference evidence="2" key="1">
    <citation type="submission" date="2018-11" db="EMBL/GenBank/DDBJ databases">
        <title>Chitinophaga lutea sp.nov., isolate from arsenic contaminated soil.</title>
        <authorList>
            <person name="Zong Y."/>
        </authorList>
    </citation>
    <scope>NUCLEOTIDE SEQUENCE [LARGE SCALE GENOMIC DNA]</scope>
    <source>
        <strain evidence="2">YLT18</strain>
    </source>
</reference>
<organism evidence="1 2">
    <name type="scientific">Chitinophaga barathri</name>
    <dbReference type="NCBI Taxonomy" id="1647451"/>
    <lineage>
        <taxon>Bacteria</taxon>
        <taxon>Pseudomonadati</taxon>
        <taxon>Bacteroidota</taxon>
        <taxon>Chitinophagia</taxon>
        <taxon>Chitinophagales</taxon>
        <taxon>Chitinophagaceae</taxon>
        <taxon>Chitinophaga</taxon>
    </lineage>
</organism>
<name>A0A3N4MK48_9BACT</name>